<feature type="domain" description="Fibronectin type III-like" evidence="4">
    <location>
        <begin position="373"/>
        <end position="443"/>
    </location>
</feature>
<gene>
    <name evidence="5" type="ORF">HHK36_009449</name>
</gene>
<dbReference type="Proteomes" id="UP000655225">
    <property type="component" value="Unassembled WGS sequence"/>
</dbReference>
<proteinExistence type="inferred from homology"/>
<dbReference type="PANTHER" id="PTHR42721">
    <property type="entry name" value="SUGAR HYDROLASE-RELATED"/>
    <property type="match status" value="1"/>
</dbReference>
<dbReference type="SUPFAM" id="SSF51445">
    <property type="entry name" value="(Trans)glycosidases"/>
    <property type="match status" value="1"/>
</dbReference>
<dbReference type="AlphaFoldDB" id="A0A834ZCV2"/>
<dbReference type="SUPFAM" id="SSF52279">
    <property type="entry name" value="Beta-D-glucan exohydrolase, C-terminal domain"/>
    <property type="match status" value="1"/>
</dbReference>
<evidence type="ECO:0000256" key="2">
    <source>
        <dbReference type="ARBA" id="ARBA00022801"/>
    </source>
</evidence>
<dbReference type="Gene3D" id="2.60.40.10">
    <property type="entry name" value="Immunoglobulins"/>
    <property type="match status" value="1"/>
</dbReference>
<protein>
    <recommendedName>
        <fullName evidence="4">Fibronectin type III-like domain-containing protein</fullName>
    </recommendedName>
</protein>
<accession>A0A834ZCV2</accession>
<dbReference type="GO" id="GO:0046556">
    <property type="term" value="F:alpha-L-arabinofuranosidase activity"/>
    <property type="evidence" value="ECO:0007669"/>
    <property type="project" value="TreeGrafter"/>
</dbReference>
<evidence type="ECO:0000313" key="6">
    <source>
        <dbReference type="Proteomes" id="UP000655225"/>
    </source>
</evidence>
<dbReference type="Gene3D" id="3.40.50.1700">
    <property type="entry name" value="Glycoside hydrolase family 3 C-terminal domain"/>
    <property type="match status" value="1"/>
</dbReference>
<keyword evidence="6" id="KW-1185">Reference proteome</keyword>
<sequence>MDVNCGSYLQKHTKSAIQQNKLSETDINRALHNLFSVRMRLGLFNGNPNNQPFGDIGPNQVCSQEHQGLALDAARNGIVLLKNSAKLLPLPKTKTMSLAVIGPNADAPQTLLGNYFGPPCKTVTPLQALQCYIKDTRYHPGCSTVACSSVSIKEAVQVAKEADYVVLVMGLDQTQEREAFDRVDLVLPGKQQSLIKSVSKAAKKPVILVLLCGGPVDISFAKYDQNIGSILWAGYPGESGGTALAEIIFGDHNPGGRLPVTWYPQDFTKVPMTDMRMRSEPKSGYPGRTYRFYQGKKVFKFGYGLSYTTYSYEFTSVTQNKLYLNQYSNLHVVENSDSSRYVSVSEMGTGSCERMKFSTVVRVDNHGEMAGKHPVLLFVRLAKLHSGSPVKQLVGFQSVHLKAGDRAEIEFVLSPCEHLSRANEDGLMVMEEGSHFLVVGNEEYPVTIFL</sequence>
<reference evidence="5 6" key="1">
    <citation type="submission" date="2020-04" db="EMBL/GenBank/DDBJ databases">
        <title>Plant Genome Project.</title>
        <authorList>
            <person name="Zhang R.-G."/>
        </authorList>
    </citation>
    <scope>NUCLEOTIDE SEQUENCE [LARGE SCALE GENOMIC DNA]</scope>
    <source>
        <strain evidence="5">YNK0</strain>
        <tissue evidence="5">Leaf</tissue>
    </source>
</reference>
<dbReference type="OrthoDB" id="47059at2759"/>
<comment type="similarity">
    <text evidence="1">Belongs to the glycosyl hydrolase 3 family.</text>
</comment>
<dbReference type="Pfam" id="PF14310">
    <property type="entry name" value="Fn3-like"/>
    <property type="match status" value="1"/>
</dbReference>
<name>A0A834ZCV2_TETSI</name>
<dbReference type="FunFam" id="2.60.40.10:FF:001112">
    <property type="entry name" value="probable beta-D-xylosidase 7"/>
    <property type="match status" value="1"/>
</dbReference>
<dbReference type="GO" id="GO:0009505">
    <property type="term" value="C:plant-type cell wall"/>
    <property type="evidence" value="ECO:0007669"/>
    <property type="project" value="TreeGrafter"/>
</dbReference>
<evidence type="ECO:0000256" key="3">
    <source>
        <dbReference type="ARBA" id="ARBA00023295"/>
    </source>
</evidence>
<dbReference type="InterPro" id="IPR017853">
    <property type="entry name" value="GH"/>
</dbReference>
<dbReference type="OMA" id="CKMAKIS"/>
<organism evidence="5 6">
    <name type="scientific">Tetracentron sinense</name>
    <name type="common">Spur-leaf</name>
    <dbReference type="NCBI Taxonomy" id="13715"/>
    <lineage>
        <taxon>Eukaryota</taxon>
        <taxon>Viridiplantae</taxon>
        <taxon>Streptophyta</taxon>
        <taxon>Embryophyta</taxon>
        <taxon>Tracheophyta</taxon>
        <taxon>Spermatophyta</taxon>
        <taxon>Magnoliopsida</taxon>
        <taxon>Trochodendrales</taxon>
        <taxon>Trochodendraceae</taxon>
        <taxon>Tetracentron</taxon>
    </lineage>
</organism>
<dbReference type="GO" id="GO:0045493">
    <property type="term" value="P:xylan catabolic process"/>
    <property type="evidence" value="ECO:0007669"/>
    <property type="project" value="InterPro"/>
</dbReference>
<evidence type="ECO:0000259" key="4">
    <source>
        <dbReference type="SMART" id="SM01217"/>
    </source>
</evidence>
<dbReference type="InterPro" id="IPR036881">
    <property type="entry name" value="Glyco_hydro_3_C_sf"/>
</dbReference>
<dbReference type="Pfam" id="PF01915">
    <property type="entry name" value="Glyco_hydro_3_C"/>
    <property type="match status" value="1"/>
</dbReference>
<dbReference type="InterPro" id="IPR002772">
    <property type="entry name" value="Glyco_hydro_3_C"/>
</dbReference>
<evidence type="ECO:0000313" key="5">
    <source>
        <dbReference type="EMBL" id="KAF8404562.1"/>
    </source>
</evidence>
<dbReference type="FunFam" id="3.40.50.1700:FF:000001">
    <property type="entry name" value="probable beta-D-xylosidase 2"/>
    <property type="match status" value="1"/>
</dbReference>
<dbReference type="InterPro" id="IPR013783">
    <property type="entry name" value="Ig-like_fold"/>
</dbReference>
<evidence type="ECO:0000256" key="1">
    <source>
        <dbReference type="ARBA" id="ARBA00005336"/>
    </source>
</evidence>
<dbReference type="GO" id="GO:0009044">
    <property type="term" value="F:xylan 1,4-beta-xylosidase activity"/>
    <property type="evidence" value="ECO:0007669"/>
    <property type="project" value="InterPro"/>
</dbReference>
<dbReference type="EMBL" id="JABCRI010000006">
    <property type="protein sequence ID" value="KAF8404562.1"/>
    <property type="molecule type" value="Genomic_DNA"/>
</dbReference>
<keyword evidence="3" id="KW-0326">Glycosidase</keyword>
<dbReference type="InterPro" id="IPR026891">
    <property type="entry name" value="Fn3-like"/>
</dbReference>
<dbReference type="SMART" id="SM01217">
    <property type="entry name" value="Fn3_like"/>
    <property type="match status" value="1"/>
</dbReference>
<dbReference type="InterPro" id="IPR044993">
    <property type="entry name" value="BXL"/>
</dbReference>
<dbReference type="GO" id="GO:0031222">
    <property type="term" value="P:arabinan catabolic process"/>
    <property type="evidence" value="ECO:0007669"/>
    <property type="project" value="TreeGrafter"/>
</dbReference>
<keyword evidence="2" id="KW-0378">Hydrolase</keyword>
<comment type="caution">
    <text evidence="5">The sequence shown here is derived from an EMBL/GenBank/DDBJ whole genome shotgun (WGS) entry which is preliminary data.</text>
</comment>
<dbReference type="PANTHER" id="PTHR42721:SF3">
    <property type="entry name" value="BETA-D-XYLOSIDASE 5-RELATED"/>
    <property type="match status" value="1"/>
</dbReference>